<feature type="compositionally biased region" description="Basic and acidic residues" evidence="1">
    <location>
        <begin position="2512"/>
        <end position="2525"/>
    </location>
</feature>
<feature type="region of interest" description="Disordered" evidence="1">
    <location>
        <begin position="1658"/>
        <end position="1689"/>
    </location>
</feature>
<dbReference type="InParanoid" id="A4VDL9"/>
<dbReference type="Proteomes" id="UP000009168">
    <property type="component" value="Unassembled WGS sequence"/>
</dbReference>
<keyword evidence="2" id="KW-0812">Transmembrane</keyword>
<keyword evidence="4" id="KW-1185">Reference proteome</keyword>
<organism evidence="3 4">
    <name type="scientific">Tetrahymena thermophila (strain SB210)</name>
    <dbReference type="NCBI Taxonomy" id="312017"/>
    <lineage>
        <taxon>Eukaryota</taxon>
        <taxon>Sar</taxon>
        <taxon>Alveolata</taxon>
        <taxon>Ciliophora</taxon>
        <taxon>Intramacronucleata</taxon>
        <taxon>Oligohymenophorea</taxon>
        <taxon>Hymenostomatida</taxon>
        <taxon>Tetrahymenina</taxon>
        <taxon>Tetrahymenidae</taxon>
        <taxon>Tetrahymena</taxon>
    </lineage>
</organism>
<feature type="transmembrane region" description="Helical" evidence="2">
    <location>
        <begin position="245"/>
        <end position="267"/>
    </location>
</feature>
<name>A4VDL9_TETTS</name>
<feature type="region of interest" description="Disordered" evidence="1">
    <location>
        <begin position="2224"/>
        <end position="2252"/>
    </location>
</feature>
<reference evidence="4" key="1">
    <citation type="journal article" date="2006" name="PLoS Biol.">
        <title>Macronuclear genome sequence of the ciliate Tetrahymena thermophila, a model eukaryote.</title>
        <authorList>
            <person name="Eisen J.A."/>
            <person name="Coyne R.S."/>
            <person name="Wu M."/>
            <person name="Wu D."/>
            <person name="Thiagarajan M."/>
            <person name="Wortman J.R."/>
            <person name="Badger J.H."/>
            <person name="Ren Q."/>
            <person name="Amedeo P."/>
            <person name="Jones K.M."/>
            <person name="Tallon L.J."/>
            <person name="Delcher A.L."/>
            <person name="Salzberg S.L."/>
            <person name="Silva J.C."/>
            <person name="Haas B.J."/>
            <person name="Majoros W.H."/>
            <person name="Farzad M."/>
            <person name="Carlton J.M."/>
            <person name="Smith R.K. Jr."/>
            <person name="Garg J."/>
            <person name="Pearlman R.E."/>
            <person name="Karrer K.M."/>
            <person name="Sun L."/>
            <person name="Manning G."/>
            <person name="Elde N.C."/>
            <person name="Turkewitz A.P."/>
            <person name="Asai D.J."/>
            <person name="Wilkes D.E."/>
            <person name="Wang Y."/>
            <person name="Cai H."/>
            <person name="Collins K."/>
            <person name="Stewart B.A."/>
            <person name="Lee S.R."/>
            <person name="Wilamowska K."/>
            <person name="Weinberg Z."/>
            <person name="Ruzzo W.L."/>
            <person name="Wloga D."/>
            <person name="Gaertig J."/>
            <person name="Frankel J."/>
            <person name="Tsao C.-C."/>
            <person name="Gorovsky M.A."/>
            <person name="Keeling P.J."/>
            <person name="Waller R.F."/>
            <person name="Patron N.J."/>
            <person name="Cherry J.M."/>
            <person name="Stover N.A."/>
            <person name="Krieger C.J."/>
            <person name="del Toro C."/>
            <person name="Ryder H.F."/>
            <person name="Williamson S.C."/>
            <person name="Barbeau R.A."/>
            <person name="Hamilton E.P."/>
            <person name="Orias E."/>
        </authorList>
    </citation>
    <scope>NUCLEOTIDE SEQUENCE [LARGE SCALE GENOMIC DNA]</scope>
    <source>
        <strain evidence="4">SB210</strain>
    </source>
</reference>
<feature type="compositionally biased region" description="Polar residues" evidence="1">
    <location>
        <begin position="2233"/>
        <end position="2252"/>
    </location>
</feature>
<accession>A4VDL9</accession>
<dbReference type="PANTHER" id="PTHR31398:SF0">
    <property type="entry name" value="MEIOTIC NUCLEAR DIVISION PROTEIN 1 HOMOLOG"/>
    <property type="match status" value="1"/>
</dbReference>
<feature type="compositionally biased region" description="Polar residues" evidence="1">
    <location>
        <begin position="1224"/>
        <end position="1233"/>
    </location>
</feature>
<protein>
    <submittedName>
        <fullName evidence="3">Accessory gland protein Acp36DE, putative</fullName>
    </submittedName>
</protein>
<dbReference type="PANTHER" id="PTHR31398">
    <property type="entry name" value="MEIOTIC NUCLEAR DIVISION PROTEIN 1 HOMOLOG"/>
    <property type="match status" value="1"/>
</dbReference>
<dbReference type="KEGG" id="tet:TTHERM_00621369"/>
<feature type="region of interest" description="Disordered" evidence="1">
    <location>
        <begin position="2491"/>
        <end position="2542"/>
    </location>
</feature>
<evidence type="ECO:0000313" key="3">
    <source>
        <dbReference type="EMBL" id="EDK31632.2"/>
    </source>
</evidence>
<feature type="compositionally biased region" description="Polar residues" evidence="1">
    <location>
        <begin position="1664"/>
        <end position="1675"/>
    </location>
</feature>
<evidence type="ECO:0000313" key="4">
    <source>
        <dbReference type="Proteomes" id="UP000009168"/>
    </source>
</evidence>
<dbReference type="GeneID" id="7826251"/>
<evidence type="ECO:0000256" key="2">
    <source>
        <dbReference type="SAM" id="Phobius"/>
    </source>
</evidence>
<gene>
    <name evidence="3" type="ORF">TTHERM_00621369</name>
</gene>
<keyword evidence="2" id="KW-0472">Membrane</keyword>
<proteinExistence type="predicted"/>
<dbReference type="RefSeq" id="XP_001471392.2">
    <property type="nucleotide sequence ID" value="XM_001471342.2"/>
</dbReference>
<feature type="compositionally biased region" description="Polar residues" evidence="1">
    <location>
        <begin position="2491"/>
        <end position="2511"/>
    </location>
</feature>
<dbReference type="HOGENOM" id="CLU_260886_0_0_1"/>
<evidence type="ECO:0000256" key="1">
    <source>
        <dbReference type="SAM" id="MobiDB-lite"/>
    </source>
</evidence>
<dbReference type="eggNOG" id="ENOG502SJ6P">
    <property type="taxonomic scope" value="Eukaryota"/>
</dbReference>
<dbReference type="GO" id="GO:0005634">
    <property type="term" value="C:nucleus"/>
    <property type="evidence" value="ECO:0007669"/>
    <property type="project" value="TreeGrafter"/>
</dbReference>
<keyword evidence="2" id="KW-1133">Transmembrane helix</keyword>
<feature type="region of interest" description="Disordered" evidence="1">
    <location>
        <begin position="1205"/>
        <end position="1233"/>
    </location>
</feature>
<dbReference type="GO" id="GO:0007131">
    <property type="term" value="P:reciprocal meiotic recombination"/>
    <property type="evidence" value="ECO:0007669"/>
    <property type="project" value="TreeGrafter"/>
</dbReference>
<sequence>MFAVQIEQNNFLKNPYYNITLEQKTYTLLSNGTRITQSLPIDMEPCTQNHWSMIQKDKLNDTFNALNLNDYLCTKKNQIIYIGGQYESPVYQFLKYSVSKCINVTQSQFYSWKPVCQSYSDAQQFAQYQTVRIQFQISNYIFNPIQPQNLVESIISSDLFFQIQPEAMYITADIFFTQYNIKTDNSLFFTKDIEEQDYAVQQYGDFRPQYTQYSKDNTKPYGNFYFNRSRFTNYYHRQYVKLSDVLSQLGGFINAMIAIAAIVVGFYNRSIYVLELANKLYDFETQEYDQTNNTNYKHLQQQNFEKNNQLKCVDISSSQANQQITKSYFEKTSHQIQENHDIQEGKYFSTPFQVENVEINNKLELRQLQNQNLSLQDFHYANMKLHNLVYHDKYFSSTDRIYPVDEKQKSINFEALCSKKNLKKSNLIKEEAQSNFSENHNLNICNLSVNQQNQQKQNSNSQIKDAKQQFAGQLIKLPAKIEQEIELQNTTQKHSNNLNDKKDLTWSNLSQKILLKNLNQQNWNGPNLEPKTQQNLNLQIDQIQNQNILQKLKQQIEQNKYNNDNEKNKIYNYEFYFNNPLVQNYQNQIIKFDDKNIILKSKVEENHNYNQITHSQIQKIYQDEQQQIDYKESMINDEQFMNQNADIILSDTVEENENVQHVYVRQTQLPKSIQGISRRKTIENDNNSFECSKIQQRQTNCFDETFDQVNSNQEIMNQQFLSDTQFLYPSPQNIKSTSKLNQHFGDQLNNGNFQNDNYASTIQNAKQQVANLEQGSNFFNLAVQNPYSEDILALYQKQTQVVSKLENQSNKSYLINDNQSSINESDKHQTVNVDQESNFFNFAAENPFSDNNLVLYRQQSEDVSQLDNYNSSNIENTKYDIQKKQSVQVNQQNEQNQIRETQISQINQENHSKIQEPFLKKRVSSIFKTQFFQKSQQFMNVQNEACNESNQIINSQSNISSQRQYIGEDLCKIARSTQKKTKTIQQELLKMNSRRQKISYSFKYILYKLSCQKLFKTKQNQMVDKAQNLIANNLDIIKILDKIQEIDRIKCILLDSEQRILFNYFPKPLIKIINDNKIKILDSQTENIHQKYAQDLNTNVNVIKTLVKAKNILKKKVNDRNQQQIKSMMNQSLMENELNNFDRTYGVSEYEQIYKAYRKISSKPNKTHTDNVLIQLMGQELQNIFQKLDEQKSIKKKQLLSHSVSKSIANQQQQKKKPIQQSQNEQESTNKLLEKTNQIQKRSFWGRRVKTNLENERLLKKNIMMIFDQLNNCDIFGKQVILNYKNNGSIHQVTLLQSESFSNNPSLLQLSTNDFMFAVQIQQPNFLKNPYYNITLEQKTYTLLQNGTRLTQSIPLDMEPCTKSHWQMIGKDRLNSTYDTLGLSDYLCAKKNQTVYIGGQYESPIYQFLKFSVTKCINVTNPQFYSWNPVCQSYASAQQFAQTTVRVQFQMTNYIFNPVEPQNLVESIISNDLFFQIQPEATYVTADIYFTQYNIQTDNSLLFTKDIQQQLYSVQQYGDYRPQYTQSAKGSTKPYATFYFNRSRFIQYYYRSYMKLQDMLSQLGGFVNSMIAMAAIIVGFYNRSYYVIELANKLYDYDISEDQQKNETNQIKQNLENNSQIYNRDGGNQEQIEQMATKFETKQISLQVKQKQDQCIIQEDKNRISPNPYIQNEQTENSKDNKTQHSLSEQIQIQSNQQSPNGYKIIYNSLNQAKQLDSQQNYFSTDEKQIHIEMLSSNRQQSENNKLLNDETYQNHAQNQNNSDLNHQTQYFDFNLKRVQQQQNIQLQLPHITEQENEQQSSVQKLEILSRGKKDISQQSLNEKVYQKSQKNYDQQNLNLSFKPKEKGLDKKIDEQFQDEIKEGLNQNPDTCIATIIKVEINDSQVNQQQNVKNQQLEQKLPMQQQIYEDQDVMNKQIIPSKSLPLINQKIEFIKNKVEDAYQNDEIVNNKEQNSNCFQDKQKCDQNDEKKAYDNDESSLKQSLDLVLSDVNEENTNLQLNQVRQSQQIKSMLAVCKSITNSYEPDQQKQKKYQNQAKQKNLSLLQCIDEEQIENNRNIYYQNQQFPPDNQVFYTSPQNFTSDARLNQFFDDQNLNNSNKNDNQFTSYEIKNNNQEKEANFSDLLCNPFNEENDENSKKPEEISIQSNNQTQFTNFDIKDHFNQHTTQQNDNVSIYQSKKAQFSQNIEDSQTKNQEFNSNRSKNVSLFKKASLKQTPSQIQKIQNQINRQSNHSTASPSNNHTDSNIGVDSQNKIINQTDQKKSLIQQELLKMNSRRQKISFSFKYIVYKLSCQKLFKTKQNQMVDKAQDLIANNLDIIKILDKIQEIDRIKCLLLDYEQRILFSYFPKPLVQIKNNDQIKIVDTHVENVHKQYAQNLHTEVNVIKTLVKAKNKLKKKVDDKNHSEIKTIIDQSAMENIVNNFDRTYGINEYEQIYKAYRKVSSKPNKTHTDNILIELMGQELQNIFTQLDGQKAPKKKKFILNIGQKTTSSNQAISTPKQQKSSQYFQVQNDKEQKNKQVEEKISSSQKRSFWGRNVTANS</sequence>
<dbReference type="EMBL" id="GG662661">
    <property type="protein sequence ID" value="EDK31632.2"/>
    <property type="molecule type" value="Genomic_DNA"/>
</dbReference>